<dbReference type="EMBL" id="SRLO01002056">
    <property type="protein sequence ID" value="TNN34040.1"/>
    <property type="molecule type" value="Genomic_DNA"/>
</dbReference>
<dbReference type="AlphaFoldDB" id="A0A4Z2EZK2"/>
<keyword evidence="2" id="KW-1185">Reference proteome</keyword>
<dbReference type="Proteomes" id="UP000314294">
    <property type="component" value="Unassembled WGS sequence"/>
</dbReference>
<comment type="caution">
    <text evidence="1">The sequence shown here is derived from an EMBL/GenBank/DDBJ whole genome shotgun (WGS) entry which is preliminary data.</text>
</comment>
<accession>A0A4Z2EZK2</accession>
<reference evidence="1 2" key="1">
    <citation type="submission" date="2019-03" db="EMBL/GenBank/DDBJ databases">
        <title>First draft genome of Liparis tanakae, snailfish: a comprehensive survey of snailfish specific genes.</title>
        <authorList>
            <person name="Kim W."/>
            <person name="Song I."/>
            <person name="Jeong J.-H."/>
            <person name="Kim D."/>
            <person name="Kim S."/>
            <person name="Ryu S."/>
            <person name="Song J.Y."/>
            <person name="Lee S.K."/>
        </authorList>
    </citation>
    <scope>NUCLEOTIDE SEQUENCE [LARGE SCALE GENOMIC DNA]</scope>
    <source>
        <tissue evidence="1">Muscle</tissue>
    </source>
</reference>
<evidence type="ECO:0000313" key="1">
    <source>
        <dbReference type="EMBL" id="TNN34040.1"/>
    </source>
</evidence>
<organism evidence="1 2">
    <name type="scientific">Liparis tanakae</name>
    <name type="common">Tanaka's snailfish</name>
    <dbReference type="NCBI Taxonomy" id="230148"/>
    <lineage>
        <taxon>Eukaryota</taxon>
        <taxon>Metazoa</taxon>
        <taxon>Chordata</taxon>
        <taxon>Craniata</taxon>
        <taxon>Vertebrata</taxon>
        <taxon>Euteleostomi</taxon>
        <taxon>Actinopterygii</taxon>
        <taxon>Neopterygii</taxon>
        <taxon>Teleostei</taxon>
        <taxon>Neoteleostei</taxon>
        <taxon>Acanthomorphata</taxon>
        <taxon>Eupercaria</taxon>
        <taxon>Perciformes</taxon>
        <taxon>Cottioidei</taxon>
        <taxon>Cottales</taxon>
        <taxon>Liparidae</taxon>
        <taxon>Liparis</taxon>
    </lineage>
</organism>
<proteinExistence type="predicted"/>
<gene>
    <name evidence="1" type="ORF">EYF80_055795</name>
</gene>
<protein>
    <submittedName>
        <fullName evidence="1">Uncharacterized protein</fullName>
    </submittedName>
</protein>
<name>A0A4Z2EZK2_9TELE</name>
<sequence length="91" mass="10129">MQLKVRSRVSLRLDKEANKLGMKFDAATESPAMIVRCWFWEHGAPPEAGPCALCTARRSRSRGTGGLWRFAVRGLASRRGDFSIDAQIALH</sequence>
<evidence type="ECO:0000313" key="2">
    <source>
        <dbReference type="Proteomes" id="UP000314294"/>
    </source>
</evidence>